<dbReference type="RefSeq" id="WP_100590439.1">
    <property type="nucleotide sequence ID" value="NZ_CP015578.1"/>
</dbReference>
<keyword evidence="4 8" id="KW-0862">Zinc</keyword>
<keyword evidence="8" id="KW-0479">Metal-binding</keyword>
<evidence type="ECO:0000256" key="2">
    <source>
        <dbReference type="ARBA" id="ARBA00007957"/>
    </source>
</evidence>
<evidence type="ECO:0000256" key="7">
    <source>
        <dbReference type="ARBA" id="ARBA00023163"/>
    </source>
</evidence>
<dbReference type="Proteomes" id="UP000202031">
    <property type="component" value="Chromosome"/>
</dbReference>
<dbReference type="GO" id="GO:1900376">
    <property type="term" value="P:regulation of secondary metabolite biosynthetic process"/>
    <property type="evidence" value="ECO:0007669"/>
    <property type="project" value="TreeGrafter"/>
</dbReference>
<dbReference type="InterPro" id="IPR002481">
    <property type="entry name" value="FUR"/>
</dbReference>
<dbReference type="EMBL" id="CP015578">
    <property type="protein sequence ID" value="ARQ97100.1"/>
    <property type="molecule type" value="Genomic_DNA"/>
</dbReference>
<feature type="binding site" evidence="8">
    <location>
        <position position="92"/>
    </location>
    <ligand>
        <name>Zn(2+)</name>
        <dbReference type="ChEBI" id="CHEBI:29105"/>
    </ligand>
</feature>
<dbReference type="InterPro" id="IPR036388">
    <property type="entry name" value="WH-like_DNA-bd_sf"/>
</dbReference>
<reference evidence="10" key="2">
    <citation type="journal article" date="2017" name="Genome Biol. Evol.">
        <title>Comparative genomic analysis identifies a Campylobacter clade deficient in selenium metabolism.</title>
        <authorList>
            <person name="Miller W.G."/>
            <person name="Yee E."/>
            <person name="Lopes B.S."/>
            <person name="Chapman M.H."/>
            <person name="Huynh S."/>
            <person name="Bono J.L."/>
            <person name="Parker C.T."/>
            <person name="Strachan N.J.C."/>
            <person name="Forbes K.J."/>
        </authorList>
    </citation>
    <scope>NUCLEOTIDE SEQUENCE [LARGE SCALE GENOMIC DNA]</scope>
    <source>
        <strain evidence="10">NCTC 13004</strain>
    </source>
</reference>
<evidence type="ECO:0000313" key="10">
    <source>
        <dbReference type="Proteomes" id="UP000202031"/>
    </source>
</evidence>
<sequence>MDCMELLKQAKLKATPQRLCVLKILSNHTHPTIDELYEQIKTEYPSISLATVYKNLNTLINENLVIEVNSPNQKAKYDIYEHPHIHLVCNNCGNIQDINASDAQMTAYQTHLEQKIGNLIDRLNIVANISSCSKCC</sequence>
<dbReference type="GO" id="GO:0008270">
    <property type="term" value="F:zinc ion binding"/>
    <property type="evidence" value="ECO:0007669"/>
    <property type="project" value="TreeGrafter"/>
</dbReference>
<dbReference type="Gene3D" id="1.10.10.10">
    <property type="entry name" value="Winged helix-like DNA-binding domain superfamily/Winged helix DNA-binding domain"/>
    <property type="match status" value="1"/>
</dbReference>
<keyword evidence="7" id="KW-0804">Transcription</keyword>
<dbReference type="GO" id="GO:0000976">
    <property type="term" value="F:transcription cis-regulatory region binding"/>
    <property type="evidence" value="ECO:0007669"/>
    <property type="project" value="TreeGrafter"/>
</dbReference>
<dbReference type="PANTHER" id="PTHR33202:SF7">
    <property type="entry name" value="FERRIC UPTAKE REGULATION PROTEIN"/>
    <property type="match status" value="1"/>
</dbReference>
<dbReference type="InterPro" id="IPR036390">
    <property type="entry name" value="WH_DNA-bd_sf"/>
</dbReference>
<dbReference type="AlphaFoldDB" id="A0A1X9SLK0"/>
<name>A0A1X9SLK0_9BACT</name>
<dbReference type="Gene3D" id="3.30.1490.190">
    <property type="match status" value="1"/>
</dbReference>
<dbReference type="SUPFAM" id="SSF46785">
    <property type="entry name" value="Winged helix' DNA-binding domain"/>
    <property type="match status" value="1"/>
</dbReference>
<feature type="binding site" evidence="8">
    <location>
        <position position="89"/>
    </location>
    <ligand>
        <name>Zn(2+)</name>
        <dbReference type="ChEBI" id="CHEBI:29105"/>
    </ligand>
</feature>
<dbReference type="PANTHER" id="PTHR33202">
    <property type="entry name" value="ZINC UPTAKE REGULATION PROTEIN"/>
    <property type="match status" value="1"/>
</dbReference>
<feature type="binding site" evidence="8">
    <location>
        <position position="132"/>
    </location>
    <ligand>
        <name>Zn(2+)</name>
        <dbReference type="ChEBI" id="CHEBI:29105"/>
    </ligand>
</feature>
<keyword evidence="6" id="KW-0238">DNA-binding</keyword>
<evidence type="ECO:0000256" key="5">
    <source>
        <dbReference type="ARBA" id="ARBA00023015"/>
    </source>
</evidence>
<proteinExistence type="inferred from homology"/>
<dbReference type="InterPro" id="IPR043135">
    <property type="entry name" value="Fur_C"/>
</dbReference>
<dbReference type="KEGG" id="clx:CLAN_0341"/>
<feature type="binding site" evidence="8">
    <location>
        <position position="135"/>
    </location>
    <ligand>
        <name>Zn(2+)</name>
        <dbReference type="ChEBI" id="CHEBI:29105"/>
    </ligand>
</feature>
<dbReference type="Pfam" id="PF01475">
    <property type="entry name" value="FUR"/>
    <property type="match status" value="1"/>
</dbReference>
<comment type="function">
    <text evidence="1">Acts as a global negative controlling element, employing Fe(2+) as a cofactor to bind the operator of the repressed genes.</text>
</comment>
<dbReference type="GO" id="GO:0003700">
    <property type="term" value="F:DNA-binding transcription factor activity"/>
    <property type="evidence" value="ECO:0007669"/>
    <property type="project" value="InterPro"/>
</dbReference>
<evidence type="ECO:0000256" key="1">
    <source>
        <dbReference type="ARBA" id="ARBA00002997"/>
    </source>
</evidence>
<evidence type="ECO:0000256" key="6">
    <source>
        <dbReference type="ARBA" id="ARBA00023125"/>
    </source>
</evidence>
<accession>A0A1X9SLK0</accession>
<evidence type="ECO:0000256" key="8">
    <source>
        <dbReference type="PIRSR" id="PIRSR602481-1"/>
    </source>
</evidence>
<comment type="similarity">
    <text evidence="2">Belongs to the Fur family.</text>
</comment>
<evidence type="ECO:0000256" key="4">
    <source>
        <dbReference type="ARBA" id="ARBA00022833"/>
    </source>
</evidence>
<evidence type="ECO:0000313" key="9">
    <source>
        <dbReference type="EMBL" id="ARQ97100.1"/>
    </source>
</evidence>
<keyword evidence="3" id="KW-0678">Repressor</keyword>
<protein>
    <submittedName>
        <fullName evidence="9">Peroxide stress transcriptional regulator PerR</fullName>
    </submittedName>
</protein>
<gene>
    <name evidence="9" type="primary">perR</name>
    <name evidence="9" type="ORF">CLAN_0341</name>
</gene>
<evidence type="ECO:0000256" key="3">
    <source>
        <dbReference type="ARBA" id="ARBA00022491"/>
    </source>
</evidence>
<reference evidence="10" key="1">
    <citation type="journal article" date="2017" name="Genome Biol. Evol.">
        <title>Comparative Genomic Analysis Identifies a Campylobacter Clade Deficient in Selenium Metabolism.</title>
        <authorList>
            <person name="Miller W.G."/>
            <person name="Yee E."/>
            <person name="Lopes B.S."/>
            <person name="Chapman M.H."/>
            <person name="Huynh S."/>
            <person name="Bono J.L."/>
            <person name="Parker C.T."/>
            <person name="Strachan N.J.C."/>
            <person name="Forbes K.J."/>
        </authorList>
    </citation>
    <scope>NUCLEOTIDE SEQUENCE [LARGE SCALE GENOMIC DNA]</scope>
    <source>
        <strain evidence="10">NCTC 13004</strain>
    </source>
</reference>
<comment type="cofactor">
    <cofactor evidence="8">
        <name>Zn(2+)</name>
        <dbReference type="ChEBI" id="CHEBI:29105"/>
    </cofactor>
    <text evidence="8">Binds 1 zinc ion per subunit.</text>
</comment>
<organism evidence="9 10">
    <name type="scientific">Campylobacter lanienae NCTC 13004</name>
    <dbReference type="NCBI Taxonomy" id="1031753"/>
    <lineage>
        <taxon>Bacteria</taxon>
        <taxon>Pseudomonadati</taxon>
        <taxon>Campylobacterota</taxon>
        <taxon>Epsilonproteobacteria</taxon>
        <taxon>Campylobacterales</taxon>
        <taxon>Campylobacteraceae</taxon>
        <taxon>Campylobacter</taxon>
    </lineage>
</organism>
<dbReference type="GeneID" id="46920815"/>
<dbReference type="CDD" id="cd07153">
    <property type="entry name" value="Fur_like"/>
    <property type="match status" value="1"/>
</dbReference>
<dbReference type="GO" id="GO:0045892">
    <property type="term" value="P:negative regulation of DNA-templated transcription"/>
    <property type="evidence" value="ECO:0007669"/>
    <property type="project" value="TreeGrafter"/>
</dbReference>
<keyword evidence="5" id="KW-0805">Transcription regulation</keyword>